<reference evidence="1 2" key="1">
    <citation type="journal article" date="2012" name="J. Bacteriol.">
        <title>Complete Genome Sequence of the Naphthalene-Degrading Pseudomonas putida Strain ND6.</title>
        <authorList>
            <person name="Li S."/>
            <person name="Zhao H."/>
            <person name="Li Y."/>
            <person name="Niu S."/>
            <person name="Cai B."/>
        </authorList>
    </citation>
    <scope>NUCLEOTIDE SEQUENCE [LARGE SCALE GENOMIC DNA]</scope>
    <source>
        <strain evidence="1 2">ND6</strain>
    </source>
</reference>
<organism evidence="1 2">
    <name type="scientific">Pseudomonas putida ND6</name>
    <dbReference type="NCBI Taxonomy" id="231023"/>
    <lineage>
        <taxon>Bacteria</taxon>
        <taxon>Pseudomonadati</taxon>
        <taxon>Pseudomonadota</taxon>
        <taxon>Gammaproteobacteria</taxon>
        <taxon>Pseudomonadales</taxon>
        <taxon>Pseudomonadaceae</taxon>
        <taxon>Pseudomonas</taxon>
    </lineage>
</organism>
<dbReference type="EMBL" id="CP003588">
    <property type="protein sequence ID" value="AFK72414.1"/>
    <property type="molecule type" value="Genomic_DNA"/>
</dbReference>
<sequence>MPNLLYRNKNRLRAGSALWCEEADPAEKAVLLTLL</sequence>
<name>I3V3U3_PSEPU</name>
<proteinExistence type="predicted"/>
<gene>
    <name evidence="1" type="ORF">YSA_10412</name>
</gene>
<evidence type="ECO:0000313" key="2">
    <source>
        <dbReference type="Proteomes" id="UP000005268"/>
    </source>
</evidence>
<protein>
    <submittedName>
        <fullName evidence="1">Uncharacterized protein</fullName>
    </submittedName>
</protein>
<evidence type="ECO:0000313" key="1">
    <source>
        <dbReference type="EMBL" id="AFK72414.1"/>
    </source>
</evidence>
<dbReference type="AlphaFoldDB" id="I3V3U3"/>
<dbReference type="Proteomes" id="UP000005268">
    <property type="component" value="Chromosome"/>
</dbReference>
<accession>I3V3U3</accession>
<dbReference type="HOGENOM" id="CLU_3366717_0_0_6"/>
<dbReference type="KEGG" id="ppi:YSA_10412"/>